<sequence length="165" mass="18853">MAYSSLPPVDDLTVHESTELTFTIGRTIDVLPKNSALATNQPTNGSGIVGRSRLSLQQVLDSHKFIKRHNHRRLEKLHATFMFRILCWPSCSLGSVKHVVVIDGSVWTKRKHNRSCQISIQWIFSCIDRDIYECFAVSVDQRNTATLLPIIEQFILPDTTIYRDQ</sequence>
<gene>
    <name evidence="1" type="ORF">XAT740_LOCUS46901</name>
</gene>
<evidence type="ECO:0008006" key="3">
    <source>
        <dbReference type="Google" id="ProtNLM"/>
    </source>
</evidence>
<organism evidence="1 2">
    <name type="scientific">Adineta ricciae</name>
    <name type="common">Rotifer</name>
    <dbReference type="NCBI Taxonomy" id="249248"/>
    <lineage>
        <taxon>Eukaryota</taxon>
        <taxon>Metazoa</taxon>
        <taxon>Spiralia</taxon>
        <taxon>Gnathifera</taxon>
        <taxon>Rotifera</taxon>
        <taxon>Eurotatoria</taxon>
        <taxon>Bdelloidea</taxon>
        <taxon>Adinetida</taxon>
        <taxon>Adinetidae</taxon>
        <taxon>Adineta</taxon>
    </lineage>
</organism>
<reference evidence="1" key="1">
    <citation type="submission" date="2021-02" db="EMBL/GenBank/DDBJ databases">
        <authorList>
            <person name="Nowell W R."/>
        </authorList>
    </citation>
    <scope>NUCLEOTIDE SEQUENCE</scope>
</reference>
<dbReference type="Proteomes" id="UP000663828">
    <property type="component" value="Unassembled WGS sequence"/>
</dbReference>
<proteinExistence type="predicted"/>
<keyword evidence="2" id="KW-1185">Reference proteome</keyword>
<comment type="caution">
    <text evidence="1">The sequence shown here is derived from an EMBL/GenBank/DDBJ whole genome shotgun (WGS) entry which is preliminary data.</text>
</comment>
<dbReference type="EMBL" id="CAJNOR010006396">
    <property type="protein sequence ID" value="CAF1594184.1"/>
    <property type="molecule type" value="Genomic_DNA"/>
</dbReference>
<evidence type="ECO:0000313" key="1">
    <source>
        <dbReference type="EMBL" id="CAF1594184.1"/>
    </source>
</evidence>
<dbReference type="AlphaFoldDB" id="A0A816ACB6"/>
<dbReference type="PANTHER" id="PTHR47163:SF2">
    <property type="entry name" value="SI:DKEY-17M8.2"/>
    <property type="match status" value="1"/>
</dbReference>
<dbReference type="PANTHER" id="PTHR47163">
    <property type="entry name" value="DDE_TNP_IS1595 DOMAIN-CONTAINING PROTEIN"/>
    <property type="match status" value="1"/>
</dbReference>
<name>A0A816ACB6_ADIRI</name>
<dbReference type="InterPro" id="IPR053164">
    <property type="entry name" value="IS1016-like_transposase"/>
</dbReference>
<protein>
    <recommendedName>
        <fullName evidence="3">Transposase</fullName>
    </recommendedName>
</protein>
<accession>A0A816ACB6</accession>
<evidence type="ECO:0000313" key="2">
    <source>
        <dbReference type="Proteomes" id="UP000663828"/>
    </source>
</evidence>